<keyword evidence="2" id="KW-0969">Cilium</keyword>
<dbReference type="Pfam" id="PF00460">
    <property type="entry name" value="Flg_bb_rod"/>
    <property type="match status" value="1"/>
</dbReference>
<keyword evidence="2" id="KW-0282">Flagellum</keyword>
<dbReference type="GO" id="GO:0005198">
    <property type="term" value="F:structural molecule activity"/>
    <property type="evidence" value="ECO:0007669"/>
    <property type="project" value="InterPro"/>
</dbReference>
<dbReference type="GO" id="GO:0009424">
    <property type="term" value="C:bacterial-type flagellum hook"/>
    <property type="evidence" value="ECO:0007669"/>
    <property type="project" value="InterPro"/>
</dbReference>
<dbReference type="PANTHER" id="PTHR30033">
    <property type="entry name" value="FLAGELLAR HOOK-ASSOCIATED PROTEIN 1"/>
    <property type="match status" value="1"/>
</dbReference>
<dbReference type="PANTHER" id="PTHR30033:SF1">
    <property type="entry name" value="FLAGELLAR HOOK-ASSOCIATED PROTEIN 1"/>
    <property type="match status" value="1"/>
</dbReference>
<accession>A0A1Z5HTQ2</accession>
<gene>
    <name evidence="2" type="ORF">KKC1_20490</name>
</gene>
<dbReference type="AlphaFoldDB" id="A0A1Z5HTQ2"/>
<sequence length="52" mass="5555">MSSTFFGLVTAVRGLKAQQKALEVTGHNIANANTPGYSRQQAIMAATEPYTL</sequence>
<reference evidence="3" key="1">
    <citation type="journal article" date="2017" name="Appl. Environ. Microbiol.">
        <title>Genomic Analysis of Calderihabitans maritimus KKC1, a Thermophilic, Hydrogenogenic, Carboxydotrophic Bacterium Isolated from Marine Sediment.</title>
        <authorList>
            <person name="Omae K."/>
            <person name="Yoneda Y."/>
            <person name="Fukuyama Y."/>
            <person name="Yoshida T."/>
            <person name="Sako Y."/>
        </authorList>
    </citation>
    <scope>NUCLEOTIDE SEQUENCE [LARGE SCALE GENOMIC DNA]</scope>
    <source>
        <strain evidence="3">KKC1</strain>
    </source>
</reference>
<comment type="caution">
    <text evidence="2">The sequence shown here is derived from an EMBL/GenBank/DDBJ whole genome shotgun (WGS) entry which is preliminary data.</text>
</comment>
<proteinExistence type="predicted"/>
<evidence type="ECO:0000259" key="1">
    <source>
        <dbReference type="Pfam" id="PF00460"/>
    </source>
</evidence>
<evidence type="ECO:0000313" key="2">
    <source>
        <dbReference type="EMBL" id="GAW92902.1"/>
    </source>
</evidence>
<keyword evidence="2" id="KW-0966">Cell projection</keyword>
<dbReference type="RefSeq" id="WP_238134266.1">
    <property type="nucleotide sequence ID" value="NZ_BDGJ01000111.1"/>
</dbReference>
<dbReference type="GO" id="GO:0044780">
    <property type="term" value="P:bacterial-type flagellum assembly"/>
    <property type="evidence" value="ECO:0007669"/>
    <property type="project" value="InterPro"/>
</dbReference>
<organism evidence="2 3">
    <name type="scientific">Calderihabitans maritimus</name>
    <dbReference type="NCBI Taxonomy" id="1246530"/>
    <lineage>
        <taxon>Bacteria</taxon>
        <taxon>Bacillati</taxon>
        <taxon>Bacillota</taxon>
        <taxon>Clostridia</taxon>
        <taxon>Neomoorellales</taxon>
        <taxon>Calderihabitantaceae</taxon>
        <taxon>Calderihabitans</taxon>
    </lineage>
</organism>
<keyword evidence="3" id="KW-1185">Reference proteome</keyword>
<dbReference type="InterPro" id="IPR001444">
    <property type="entry name" value="Flag_bb_rod_N"/>
</dbReference>
<dbReference type="Proteomes" id="UP000197032">
    <property type="component" value="Unassembled WGS sequence"/>
</dbReference>
<evidence type="ECO:0000313" key="3">
    <source>
        <dbReference type="Proteomes" id="UP000197032"/>
    </source>
</evidence>
<feature type="non-terminal residue" evidence="2">
    <location>
        <position position="52"/>
    </location>
</feature>
<dbReference type="InterPro" id="IPR002371">
    <property type="entry name" value="FlgK"/>
</dbReference>
<feature type="domain" description="Flagellar basal body rod protein N-terminal" evidence="1">
    <location>
        <begin position="10"/>
        <end position="37"/>
    </location>
</feature>
<name>A0A1Z5HTQ2_9FIRM</name>
<protein>
    <submittedName>
        <fullName evidence="2">Flagellar hook-associated protein FlgK</fullName>
    </submittedName>
</protein>
<dbReference type="EMBL" id="BDGJ01000111">
    <property type="protein sequence ID" value="GAW92902.1"/>
    <property type="molecule type" value="Genomic_DNA"/>
</dbReference>